<dbReference type="Gene3D" id="3.10.620.30">
    <property type="match status" value="1"/>
</dbReference>
<feature type="domain" description="Transglutaminase-like" evidence="2">
    <location>
        <begin position="172"/>
        <end position="251"/>
    </location>
</feature>
<keyword evidence="1" id="KW-0472">Membrane</keyword>
<keyword evidence="1" id="KW-0812">Transmembrane</keyword>
<comment type="caution">
    <text evidence="3">The sequence shown here is derived from an EMBL/GenBank/DDBJ whole genome shotgun (WGS) entry which is preliminary data.</text>
</comment>
<keyword evidence="4" id="KW-1185">Reference proteome</keyword>
<accession>A0A1V9FF52</accession>
<feature type="transmembrane region" description="Helical" evidence="1">
    <location>
        <begin position="68"/>
        <end position="86"/>
    </location>
</feature>
<protein>
    <submittedName>
        <fullName evidence="3">Transglutaminase</fullName>
    </submittedName>
</protein>
<reference evidence="3 4" key="1">
    <citation type="submission" date="2016-03" db="EMBL/GenBank/DDBJ databases">
        <title>Niastella vici sp. nov., isolated from farmland soil.</title>
        <authorList>
            <person name="Chen L."/>
            <person name="Wang D."/>
            <person name="Yang S."/>
            <person name="Wang G."/>
        </authorList>
    </citation>
    <scope>NUCLEOTIDE SEQUENCE [LARGE SCALE GENOMIC DNA]</scope>
    <source>
        <strain evidence="3 4">DJ57</strain>
    </source>
</reference>
<dbReference type="EMBL" id="LVYD01000124">
    <property type="protein sequence ID" value="OQP56994.1"/>
    <property type="molecule type" value="Genomic_DNA"/>
</dbReference>
<dbReference type="InterPro" id="IPR038765">
    <property type="entry name" value="Papain-like_cys_pep_sf"/>
</dbReference>
<organism evidence="3 4">
    <name type="scientific">Niastella vici</name>
    <dbReference type="NCBI Taxonomy" id="1703345"/>
    <lineage>
        <taxon>Bacteria</taxon>
        <taxon>Pseudomonadati</taxon>
        <taxon>Bacteroidota</taxon>
        <taxon>Chitinophagia</taxon>
        <taxon>Chitinophagales</taxon>
        <taxon>Chitinophagaceae</taxon>
        <taxon>Niastella</taxon>
    </lineage>
</organism>
<feature type="transmembrane region" description="Helical" evidence="1">
    <location>
        <begin position="15"/>
        <end position="32"/>
    </location>
</feature>
<gene>
    <name evidence="3" type="ORF">A3860_10515</name>
</gene>
<dbReference type="STRING" id="1703345.A3860_10515"/>
<dbReference type="OrthoDB" id="1523787at2"/>
<dbReference type="InterPro" id="IPR002931">
    <property type="entry name" value="Transglutaminase-like"/>
</dbReference>
<sequence length="302" mass="34496">MNQAQDDKYGHTRKVLLVILSILAVIPLAPLINRYIPPLVLGDWNLDLTVSIILAAALTFTTLRLFRFLLLPAVGLLILVLIYNQLTNGYGFGNMLRDYKTMVQNNWGKKEQKEIDLVLRPTFFDGPLTKTVKALQSKVIATDSLVRNYSVKYSLESFDEYYPKYGSQVRLLSLFKHINSNFKYVSDSERDEYFATARETIQNGLGGDCDDHTLLMVTCMKAIGAHCRMILTDGHLYPELLCGDEKQFEMMQQAVIHLFGNEAIDNMYYHEQNGQYWINLDYTARYPGGPYVSETAYAIINL</sequence>
<name>A0A1V9FF52_9BACT</name>
<evidence type="ECO:0000259" key="2">
    <source>
        <dbReference type="Pfam" id="PF01841"/>
    </source>
</evidence>
<dbReference type="SUPFAM" id="SSF54001">
    <property type="entry name" value="Cysteine proteinases"/>
    <property type="match status" value="1"/>
</dbReference>
<evidence type="ECO:0000256" key="1">
    <source>
        <dbReference type="SAM" id="Phobius"/>
    </source>
</evidence>
<evidence type="ECO:0000313" key="4">
    <source>
        <dbReference type="Proteomes" id="UP000192796"/>
    </source>
</evidence>
<dbReference type="Proteomes" id="UP000192796">
    <property type="component" value="Unassembled WGS sequence"/>
</dbReference>
<dbReference type="RefSeq" id="WP_081155958.1">
    <property type="nucleotide sequence ID" value="NZ_LVYD01000124.1"/>
</dbReference>
<feature type="transmembrane region" description="Helical" evidence="1">
    <location>
        <begin position="44"/>
        <end position="61"/>
    </location>
</feature>
<dbReference type="AlphaFoldDB" id="A0A1V9FF52"/>
<keyword evidence="1" id="KW-1133">Transmembrane helix</keyword>
<evidence type="ECO:0000313" key="3">
    <source>
        <dbReference type="EMBL" id="OQP56994.1"/>
    </source>
</evidence>
<proteinExistence type="predicted"/>
<dbReference type="Pfam" id="PF01841">
    <property type="entry name" value="Transglut_core"/>
    <property type="match status" value="1"/>
</dbReference>